<comment type="caution">
    <text evidence="3">The sequence shown here is derived from an EMBL/GenBank/DDBJ whole genome shotgun (WGS) entry which is preliminary data.</text>
</comment>
<feature type="transmembrane region" description="Helical" evidence="2">
    <location>
        <begin position="83"/>
        <end position="108"/>
    </location>
</feature>
<reference evidence="3" key="1">
    <citation type="journal article" date="2020" name="bioRxiv">
        <title>Comparative genomics of Chlamydomonas.</title>
        <authorList>
            <person name="Craig R.J."/>
            <person name="Hasan A.R."/>
            <person name="Ness R.W."/>
            <person name="Keightley P.D."/>
        </authorList>
    </citation>
    <scope>NUCLEOTIDE SEQUENCE</scope>
    <source>
        <strain evidence="3">SAG 7.73</strain>
    </source>
</reference>
<accession>A0A835W356</accession>
<proteinExistence type="predicted"/>
<feature type="compositionally biased region" description="Gly residues" evidence="1">
    <location>
        <begin position="176"/>
        <end position="189"/>
    </location>
</feature>
<feature type="transmembrane region" description="Helical" evidence="2">
    <location>
        <begin position="114"/>
        <end position="136"/>
    </location>
</feature>
<feature type="region of interest" description="Disordered" evidence="1">
    <location>
        <begin position="166"/>
        <end position="199"/>
    </location>
</feature>
<evidence type="ECO:0000313" key="4">
    <source>
        <dbReference type="Proteomes" id="UP000650467"/>
    </source>
</evidence>
<dbReference type="Proteomes" id="UP000650467">
    <property type="component" value="Unassembled WGS sequence"/>
</dbReference>
<dbReference type="OrthoDB" id="532183at2759"/>
<evidence type="ECO:0000313" key="3">
    <source>
        <dbReference type="EMBL" id="KAG2438852.1"/>
    </source>
</evidence>
<sequence length="293" mass="29442">MAPRNLGKLLGSRGLLALLLGPIVSSAFSVELGGLTPEGSSTEAQQIALATLVLGCVLGLVSFVLVFLSVLEYAGRLFLARCFNYTVAHTVLAVLWLGEIGLAAYLLASTSPPVLPAVAFVAGGAVLAAAHVGFILMATCWCCCGGAFVGAPADLNPKSALLTPQQAGAGHHHRGAGGGAGGGGAGAGGPHALAHGDGGSANGPFRASYGLLPGSNAYAYQIFIPGSDEEQAAFGAYASLPTPTGQARAAPGGQQQQQRTPARGGEAGSRKTHSVQPFAPQPQPGQQQQPMRQ</sequence>
<keyword evidence="2" id="KW-0472">Membrane</keyword>
<feature type="transmembrane region" description="Helical" evidence="2">
    <location>
        <begin position="45"/>
        <end position="71"/>
    </location>
</feature>
<feature type="compositionally biased region" description="Low complexity" evidence="1">
    <location>
        <begin position="284"/>
        <end position="293"/>
    </location>
</feature>
<organism evidence="3 4">
    <name type="scientific">Chlamydomonas incerta</name>
    <dbReference type="NCBI Taxonomy" id="51695"/>
    <lineage>
        <taxon>Eukaryota</taxon>
        <taxon>Viridiplantae</taxon>
        <taxon>Chlorophyta</taxon>
        <taxon>core chlorophytes</taxon>
        <taxon>Chlorophyceae</taxon>
        <taxon>CS clade</taxon>
        <taxon>Chlamydomonadales</taxon>
        <taxon>Chlamydomonadaceae</taxon>
        <taxon>Chlamydomonas</taxon>
    </lineage>
</organism>
<keyword evidence="2" id="KW-0812">Transmembrane</keyword>
<evidence type="ECO:0000256" key="1">
    <source>
        <dbReference type="SAM" id="MobiDB-lite"/>
    </source>
</evidence>
<feature type="compositionally biased region" description="Low complexity" evidence="1">
    <location>
        <begin position="241"/>
        <end position="264"/>
    </location>
</feature>
<evidence type="ECO:0000256" key="2">
    <source>
        <dbReference type="SAM" id="Phobius"/>
    </source>
</evidence>
<feature type="region of interest" description="Disordered" evidence="1">
    <location>
        <begin position="240"/>
        <end position="293"/>
    </location>
</feature>
<name>A0A835W356_CHLIN</name>
<dbReference type="AlphaFoldDB" id="A0A835W356"/>
<dbReference type="EMBL" id="JAEHOC010000009">
    <property type="protein sequence ID" value="KAG2438852.1"/>
    <property type="molecule type" value="Genomic_DNA"/>
</dbReference>
<gene>
    <name evidence="3" type="ORF">HXX76_005392</name>
</gene>
<keyword evidence="4" id="KW-1185">Reference proteome</keyword>
<keyword evidence="2" id="KW-1133">Transmembrane helix</keyword>
<protein>
    <submittedName>
        <fullName evidence="3">Uncharacterized protein</fullName>
    </submittedName>
</protein>